<dbReference type="PANTHER" id="PTHR43304">
    <property type="entry name" value="PHYTOCHROME-LIKE PROTEIN CPH1"/>
    <property type="match status" value="1"/>
</dbReference>
<dbReference type="PROSITE" id="PS50109">
    <property type="entry name" value="HIS_KIN"/>
    <property type="match status" value="1"/>
</dbReference>
<dbReference type="Gene3D" id="1.10.287.130">
    <property type="match status" value="1"/>
</dbReference>
<feature type="domain" description="PAC" evidence="14">
    <location>
        <begin position="810"/>
        <end position="862"/>
    </location>
</feature>
<sequence length="1231" mass="137689">MRCVWSHRPQFLHLGLFFAAYVLGCAFAQSLAIVPGTGISIWPASGLFIATLVVASRYSWPWWVLAGCLAELFSNFLWFHSPLPAAFLIYIGNALEAAVGAWLVNRTCRRPVRLETLQEVLAFVVLAAGIAPVVGATVGSATLAWFGIQSQTFVAAWPLWWVGDATGILIVAPLALVVFQNWRGRIELSSARWLEACVLGLIFLGVAALSLSGYLPFAYIIMPPLLWAAARFEFRGAAVALTLLALITAVSTISGASQFAGDAESLKHKQIMLQLFLAISAFSALIVAAISRQHQLALLTLRQSVVALRDRERELSQLVDMVPVQIRRLTPEGKPTFFNKRLLDFFGLNDVAELDRPDMSRMAAAIESLVHPEDAARLLETVRHSLATGEPYSMKYRMRRADGAYRWVDGRGEPLRDEGGVIVQWLAISIDIDDEVRAQEALRESERQLRQLIDAVPALIWSTTPEGTPSYINKRLMDMVGVTLEDLTAPDASRSLADVHPEERQAVEQALARSFETGTSFAMKYRQHRADGTYRWTEGRAEPLRDPDGRIVQWYGVCLDIDDLVTAQEALQQSERRYRDLFHYMPIGLTQVGASKLIPLFEELRAQGVTELQTYIDEHPEFLPRAVEALEVEEVNQHLIEMFGAKNAEEMHGPITRYWQPSISTIRRSIEARYRGEEVFQEETQVARMDGTVIDVLFTSARPGAVADKSLVGFIDITERKKAEKALLNREREFSQLVDMVPSLLWRLSPEGEPVYFSKRMIKFFGLDVGDYDSPESSGLAAAIAALVHPDDATRLADALNHSFASGAAFSLNYRLRRADGVYRWMSARAEPLRDDGGRILQWYGLCHDIEDQMHAEEALRERERFLWQLVETLPALIDCAAPDGEPVYRSQQLREFLGYELEELDGAGKSRLAGTLDAGVHPDDVAGVKEQYAHSLSTGEPYARRHRLRRFDGEYRWVETRAAPMRNADGAIVQWNVICLDIDGEVRAQEKLLLTQESLARASQAASLAELSASIAHEVNQPLAAVMNYSSACQRWLTAEPPNIERAQKTVERIIHSANSAADVVSRIRALFRQSSDTRDCTTLGGVIAEVRDLVAEEASRRRVRMSIEVEDHLRLVAFDRVQVQQVMINLIRNGMDAMASVQNDRVLRIRVHRMGDMVQTEISDRGRGVQFPDKIFEPFFTTKENGMGMGLAICRSIVEAHGGQLWAEKNEPHGAKFIFTLPAEMNTAP</sequence>
<feature type="domain" description="PAC" evidence="14">
    <location>
        <begin position="943"/>
        <end position="995"/>
    </location>
</feature>
<feature type="domain" description="PAS" evidence="13">
    <location>
        <begin position="730"/>
        <end position="807"/>
    </location>
</feature>
<evidence type="ECO:0000256" key="9">
    <source>
        <dbReference type="ARBA" id="ARBA00022989"/>
    </source>
</evidence>
<dbReference type="GO" id="GO:0005886">
    <property type="term" value="C:plasma membrane"/>
    <property type="evidence" value="ECO:0007669"/>
    <property type="project" value="UniProtKB-SubCell"/>
</dbReference>
<organism evidence="15 16">
    <name type="scientific">Rhizobium gallicum</name>
    <dbReference type="NCBI Taxonomy" id="56730"/>
    <lineage>
        <taxon>Bacteria</taxon>
        <taxon>Pseudomonadati</taxon>
        <taxon>Pseudomonadota</taxon>
        <taxon>Alphaproteobacteria</taxon>
        <taxon>Hyphomicrobiales</taxon>
        <taxon>Rhizobiaceae</taxon>
        <taxon>Rhizobium/Agrobacterium group</taxon>
        <taxon>Rhizobium</taxon>
    </lineage>
</organism>
<dbReference type="PROSITE" id="PS50113">
    <property type="entry name" value="PAC"/>
    <property type="match status" value="4"/>
</dbReference>
<dbReference type="AlphaFoldDB" id="A0A1L5NT98"/>
<dbReference type="InterPro" id="IPR000700">
    <property type="entry name" value="PAS-assoc_C"/>
</dbReference>
<evidence type="ECO:0000256" key="1">
    <source>
        <dbReference type="ARBA" id="ARBA00000085"/>
    </source>
</evidence>
<keyword evidence="8 15" id="KW-0418">Kinase</keyword>
<keyword evidence="15" id="KW-0614">Plasmid</keyword>
<feature type="domain" description="PAS" evidence="13">
    <location>
        <begin position="445"/>
        <end position="518"/>
    </location>
</feature>
<dbReference type="PROSITE" id="PS50112">
    <property type="entry name" value="PAS"/>
    <property type="match status" value="4"/>
</dbReference>
<evidence type="ECO:0000259" key="13">
    <source>
        <dbReference type="PROSITE" id="PS50112"/>
    </source>
</evidence>
<feature type="transmembrane region" description="Helical" evidence="11">
    <location>
        <begin position="120"/>
        <end position="148"/>
    </location>
</feature>
<dbReference type="Pfam" id="PF13426">
    <property type="entry name" value="PAS_9"/>
    <property type="match status" value="1"/>
</dbReference>
<dbReference type="InterPro" id="IPR036097">
    <property type="entry name" value="HisK_dim/P_sf"/>
</dbReference>
<evidence type="ECO:0000256" key="3">
    <source>
        <dbReference type="ARBA" id="ARBA00012438"/>
    </source>
</evidence>
<dbReference type="EMBL" id="CP017105">
    <property type="protein sequence ID" value="APO71125.1"/>
    <property type="molecule type" value="Genomic_DNA"/>
</dbReference>
<geneLocation type="plasmid" evidence="16">
    <name>prgalie4872d</name>
</geneLocation>
<keyword evidence="10 11" id="KW-0472">Membrane</keyword>
<name>A0A1L5NT98_9HYPH</name>
<dbReference type="InterPro" id="IPR003594">
    <property type="entry name" value="HATPase_dom"/>
</dbReference>
<dbReference type="Gene3D" id="3.30.565.10">
    <property type="entry name" value="Histidine kinase-like ATPase, C-terminal domain"/>
    <property type="match status" value="1"/>
</dbReference>
<dbReference type="PRINTS" id="PR00344">
    <property type="entry name" value="BCTRLSENSOR"/>
</dbReference>
<dbReference type="CDD" id="cd00082">
    <property type="entry name" value="HisKA"/>
    <property type="match status" value="1"/>
</dbReference>
<dbReference type="InterPro" id="IPR013655">
    <property type="entry name" value="PAS_fold_3"/>
</dbReference>
<evidence type="ECO:0000256" key="4">
    <source>
        <dbReference type="ARBA" id="ARBA00022475"/>
    </source>
</evidence>
<dbReference type="Pfam" id="PF08447">
    <property type="entry name" value="PAS_3"/>
    <property type="match status" value="4"/>
</dbReference>
<evidence type="ECO:0000256" key="10">
    <source>
        <dbReference type="ARBA" id="ARBA00023136"/>
    </source>
</evidence>
<feature type="transmembrane region" description="Helical" evidence="11">
    <location>
        <begin position="191"/>
        <end position="217"/>
    </location>
</feature>
<dbReference type="InterPro" id="IPR003661">
    <property type="entry name" value="HisK_dim/P_dom"/>
</dbReference>
<keyword evidence="4" id="KW-1003">Cell membrane</keyword>
<feature type="transmembrane region" description="Helical" evidence="11">
    <location>
        <begin position="38"/>
        <end position="55"/>
    </location>
</feature>
<dbReference type="SUPFAM" id="SSF47384">
    <property type="entry name" value="Homodimeric domain of signal transducing histidine kinase"/>
    <property type="match status" value="1"/>
</dbReference>
<dbReference type="NCBIfam" id="TIGR00229">
    <property type="entry name" value="sensory_box"/>
    <property type="match status" value="5"/>
</dbReference>
<feature type="domain" description="PAC" evidence="14">
    <location>
        <begin position="392"/>
        <end position="444"/>
    </location>
</feature>
<evidence type="ECO:0000256" key="8">
    <source>
        <dbReference type="ARBA" id="ARBA00022777"/>
    </source>
</evidence>
<evidence type="ECO:0000259" key="12">
    <source>
        <dbReference type="PROSITE" id="PS50109"/>
    </source>
</evidence>
<dbReference type="OrthoDB" id="226486at2"/>
<dbReference type="Pfam" id="PF05231">
    <property type="entry name" value="MASE1"/>
    <property type="match status" value="1"/>
</dbReference>
<dbReference type="Proteomes" id="UP000184749">
    <property type="component" value="Plasmid pRgalIE4872d"/>
</dbReference>
<evidence type="ECO:0000313" key="15">
    <source>
        <dbReference type="EMBL" id="APO71125.1"/>
    </source>
</evidence>
<reference evidence="15 16" key="1">
    <citation type="submission" date="2016-09" db="EMBL/GenBank/DDBJ databases">
        <title>The complete genome sequences of Rhizobium gallicum, symbiovars gallicum and phaseoli, symbionts associated to common bean (Phaseolus vulgaris).</title>
        <authorList>
            <person name="Bustos P."/>
            <person name="Santamaria R.I."/>
            <person name="Perez-Carrascal O.M."/>
            <person name="Juarez S."/>
            <person name="Lozano L."/>
            <person name="Martinez-Flores I."/>
            <person name="Martinez-Romero E."/>
            <person name="Cevallos M."/>
            <person name="Romero D."/>
            <person name="Davila G."/>
            <person name="Gonzalez V."/>
        </authorList>
    </citation>
    <scope>NUCLEOTIDE SEQUENCE [LARGE SCALE GENOMIC DNA]</scope>
    <source>
        <strain evidence="15 16">IE4872</strain>
        <plasmid evidence="16">prgalie4872d</plasmid>
    </source>
</reference>
<feature type="transmembrane region" description="Helical" evidence="11">
    <location>
        <begin position="87"/>
        <end position="108"/>
    </location>
</feature>
<keyword evidence="7 11" id="KW-0812">Transmembrane</keyword>
<evidence type="ECO:0000256" key="2">
    <source>
        <dbReference type="ARBA" id="ARBA00004651"/>
    </source>
</evidence>
<dbReference type="InterPro" id="IPR035965">
    <property type="entry name" value="PAS-like_dom_sf"/>
</dbReference>
<keyword evidence="6" id="KW-0808">Transferase</keyword>
<evidence type="ECO:0000313" key="16">
    <source>
        <dbReference type="Proteomes" id="UP000184749"/>
    </source>
</evidence>
<proteinExistence type="predicted"/>
<protein>
    <recommendedName>
        <fullName evidence="3">histidine kinase</fullName>
        <ecNumber evidence="3">2.7.13.3</ecNumber>
    </recommendedName>
</protein>
<dbReference type="InterPro" id="IPR007895">
    <property type="entry name" value="MASE1"/>
</dbReference>
<comment type="catalytic activity">
    <reaction evidence="1">
        <text>ATP + protein L-histidine = ADP + protein N-phospho-L-histidine.</text>
        <dbReference type="EC" id="2.7.13.3"/>
    </reaction>
</comment>
<dbReference type="SMART" id="SM00091">
    <property type="entry name" value="PAS"/>
    <property type="match status" value="5"/>
</dbReference>
<keyword evidence="9 11" id="KW-1133">Transmembrane helix</keyword>
<feature type="domain" description="PAC" evidence="14">
    <location>
        <begin position="521"/>
        <end position="573"/>
    </location>
</feature>
<dbReference type="InterPro" id="IPR004358">
    <property type="entry name" value="Sig_transdc_His_kin-like_C"/>
</dbReference>
<dbReference type="InterPro" id="IPR052162">
    <property type="entry name" value="Sensor_kinase/Photoreceptor"/>
</dbReference>
<dbReference type="CDD" id="cd00130">
    <property type="entry name" value="PAS"/>
    <property type="match status" value="4"/>
</dbReference>
<comment type="subcellular location">
    <subcellularLocation>
        <location evidence="2">Cell membrane</location>
        <topology evidence="2">Multi-pass membrane protein</topology>
    </subcellularLocation>
</comment>
<dbReference type="InterPro" id="IPR005467">
    <property type="entry name" value="His_kinase_dom"/>
</dbReference>
<dbReference type="Gene3D" id="3.30.450.20">
    <property type="entry name" value="PAS domain"/>
    <property type="match status" value="5"/>
</dbReference>
<accession>A0A1L5NT98</accession>
<dbReference type="Pfam" id="PF02518">
    <property type="entry name" value="HATPase_c"/>
    <property type="match status" value="1"/>
</dbReference>
<dbReference type="PANTHER" id="PTHR43304:SF1">
    <property type="entry name" value="PAC DOMAIN-CONTAINING PROTEIN"/>
    <property type="match status" value="1"/>
</dbReference>
<evidence type="ECO:0000256" key="11">
    <source>
        <dbReference type="SAM" id="Phobius"/>
    </source>
</evidence>
<feature type="transmembrane region" description="Helical" evidence="11">
    <location>
        <begin position="62"/>
        <end position="81"/>
    </location>
</feature>
<dbReference type="SUPFAM" id="SSF55785">
    <property type="entry name" value="PYP-like sensor domain (PAS domain)"/>
    <property type="match status" value="5"/>
</dbReference>
<dbReference type="SMART" id="SM00387">
    <property type="entry name" value="HATPase_c"/>
    <property type="match status" value="1"/>
</dbReference>
<dbReference type="SUPFAM" id="SSF55874">
    <property type="entry name" value="ATPase domain of HSP90 chaperone/DNA topoisomerase II/histidine kinase"/>
    <property type="match status" value="1"/>
</dbReference>
<evidence type="ECO:0000259" key="14">
    <source>
        <dbReference type="PROSITE" id="PS50113"/>
    </source>
</evidence>
<feature type="domain" description="Histidine kinase" evidence="12">
    <location>
        <begin position="1015"/>
        <end position="1227"/>
    </location>
</feature>
<feature type="transmembrane region" description="Helical" evidence="11">
    <location>
        <begin position="237"/>
        <end position="259"/>
    </location>
</feature>
<dbReference type="Pfam" id="PF00512">
    <property type="entry name" value="HisKA"/>
    <property type="match status" value="1"/>
</dbReference>
<gene>
    <name evidence="15" type="ORF">IE4872_PD00595</name>
</gene>
<dbReference type="SMART" id="SM00388">
    <property type="entry name" value="HisKA"/>
    <property type="match status" value="1"/>
</dbReference>
<feature type="domain" description="PAS" evidence="13">
    <location>
        <begin position="311"/>
        <end position="389"/>
    </location>
</feature>
<dbReference type="RefSeq" id="WP_074071503.1">
    <property type="nucleotide sequence ID" value="NZ_CP017105.1"/>
</dbReference>
<dbReference type="EC" id="2.7.13.3" evidence="3"/>
<dbReference type="SMART" id="SM00086">
    <property type="entry name" value="PAC"/>
    <property type="match status" value="4"/>
</dbReference>
<evidence type="ECO:0000256" key="5">
    <source>
        <dbReference type="ARBA" id="ARBA00022553"/>
    </source>
</evidence>
<evidence type="ECO:0000256" key="6">
    <source>
        <dbReference type="ARBA" id="ARBA00022679"/>
    </source>
</evidence>
<keyword evidence="5" id="KW-0597">Phosphoprotein</keyword>
<dbReference type="InterPro" id="IPR036890">
    <property type="entry name" value="HATPase_C_sf"/>
</dbReference>
<feature type="domain" description="PAS" evidence="13">
    <location>
        <begin position="863"/>
        <end position="940"/>
    </location>
</feature>
<evidence type="ECO:0000256" key="7">
    <source>
        <dbReference type="ARBA" id="ARBA00022692"/>
    </source>
</evidence>
<dbReference type="FunFam" id="3.30.450.20:FF:000099">
    <property type="entry name" value="Sensory box sensor histidine kinase"/>
    <property type="match status" value="2"/>
</dbReference>
<dbReference type="InterPro" id="IPR001610">
    <property type="entry name" value="PAC"/>
</dbReference>
<feature type="transmembrane region" description="Helical" evidence="11">
    <location>
        <begin position="271"/>
        <end position="290"/>
    </location>
</feature>
<dbReference type="GO" id="GO:0000155">
    <property type="term" value="F:phosphorelay sensor kinase activity"/>
    <property type="evidence" value="ECO:0007669"/>
    <property type="project" value="InterPro"/>
</dbReference>
<dbReference type="InterPro" id="IPR000014">
    <property type="entry name" value="PAS"/>
</dbReference>
<feature type="transmembrane region" description="Helical" evidence="11">
    <location>
        <begin position="160"/>
        <end position="179"/>
    </location>
</feature>